<reference evidence="4" key="1">
    <citation type="submission" date="2022-09" db="EMBL/GenBank/DDBJ databases">
        <authorList>
            <person name="Zoaiter M."/>
        </authorList>
    </citation>
    <scope>NUCLEOTIDE SEQUENCE</scope>
    <source>
        <strain evidence="4">DSM 19848</strain>
    </source>
</reference>
<evidence type="ECO:0000313" key="5">
    <source>
        <dbReference type="Proteomes" id="UP001062738"/>
    </source>
</evidence>
<comment type="caution">
    <text evidence="4">The sequence shown here is derived from an EMBL/GenBank/DDBJ whole genome shotgun (WGS) entry which is preliminary data.</text>
</comment>
<dbReference type="Pfam" id="PF06414">
    <property type="entry name" value="Zeta_toxin"/>
    <property type="match status" value="1"/>
</dbReference>
<evidence type="ECO:0000313" key="4">
    <source>
        <dbReference type="EMBL" id="MCY7007181.1"/>
    </source>
</evidence>
<dbReference type="Proteomes" id="UP001062738">
    <property type="component" value="Unassembled WGS sequence"/>
</dbReference>
<keyword evidence="1" id="KW-0547">Nucleotide-binding</keyword>
<dbReference type="PANTHER" id="PTHR39206:SF1">
    <property type="entry name" value="SLL8004 PROTEIN"/>
    <property type="match status" value="1"/>
</dbReference>
<protein>
    <submittedName>
        <fullName evidence="4">Zeta toxin family protein</fullName>
    </submittedName>
</protein>
<name>A0ABT4DF10_FUSSI</name>
<sequence length="199" mass="23344">MDKNFYIFAGVNGSGKSTLYKTNFLNKNIKNSVRINTDEIVYSFGSWKNSTDQIKAAKIAIQLRNKCFLEKKSFNEETTLTGKTILKTIDKAKELGYKIYLYYIGVNSPEISKQRVKNRVLRGGHDIPSDIIEKRYYESLKNLEKIVSKCDVIEIYDNSKVFSRVFYYENNQIFENSIKKIKWIKDNLKKELENLEIKF</sequence>
<dbReference type="Gene3D" id="3.40.50.300">
    <property type="entry name" value="P-loop containing nucleotide triphosphate hydrolases"/>
    <property type="match status" value="1"/>
</dbReference>
<evidence type="ECO:0000259" key="3">
    <source>
        <dbReference type="Pfam" id="PF06414"/>
    </source>
</evidence>
<dbReference type="InterPro" id="IPR027417">
    <property type="entry name" value="P-loop_NTPase"/>
</dbReference>
<proteinExistence type="predicted"/>
<evidence type="ECO:0000256" key="2">
    <source>
        <dbReference type="ARBA" id="ARBA00022840"/>
    </source>
</evidence>
<evidence type="ECO:0000256" key="1">
    <source>
        <dbReference type="ARBA" id="ARBA00022741"/>
    </source>
</evidence>
<keyword evidence="5" id="KW-1185">Reference proteome</keyword>
<accession>A0ABT4DF10</accession>
<organism evidence="4 5">
    <name type="scientific">Fusobacterium simiae</name>
    <dbReference type="NCBI Taxonomy" id="855"/>
    <lineage>
        <taxon>Bacteria</taxon>
        <taxon>Fusobacteriati</taxon>
        <taxon>Fusobacteriota</taxon>
        <taxon>Fusobacteriia</taxon>
        <taxon>Fusobacteriales</taxon>
        <taxon>Fusobacteriaceae</taxon>
        <taxon>Fusobacterium</taxon>
    </lineage>
</organism>
<keyword evidence="2" id="KW-0067">ATP-binding</keyword>
<dbReference type="InterPro" id="IPR010488">
    <property type="entry name" value="Zeta_toxin_domain"/>
</dbReference>
<dbReference type="PANTHER" id="PTHR39206">
    <property type="entry name" value="SLL8004 PROTEIN"/>
    <property type="match status" value="1"/>
</dbReference>
<feature type="domain" description="Zeta toxin" evidence="3">
    <location>
        <begin position="5"/>
        <end position="160"/>
    </location>
</feature>
<dbReference type="RefSeq" id="WP_265151297.1">
    <property type="nucleotide sequence ID" value="NZ_JAOXXL010000002.1"/>
</dbReference>
<dbReference type="EMBL" id="JAOXXL010000002">
    <property type="protein sequence ID" value="MCY7007181.1"/>
    <property type="molecule type" value="Genomic_DNA"/>
</dbReference>
<gene>
    <name evidence="4" type="ORF">OCK72_00785</name>
</gene>
<dbReference type="SUPFAM" id="SSF52540">
    <property type="entry name" value="P-loop containing nucleoside triphosphate hydrolases"/>
    <property type="match status" value="1"/>
</dbReference>